<evidence type="ECO:0000256" key="2">
    <source>
        <dbReference type="SAM" id="MobiDB-lite"/>
    </source>
</evidence>
<keyword evidence="4" id="KW-1185">Reference proteome</keyword>
<proteinExistence type="predicted"/>
<feature type="region of interest" description="Disordered" evidence="2">
    <location>
        <begin position="82"/>
        <end position="103"/>
    </location>
</feature>
<organism evidence="3 4">
    <name type="scientific">Allacma fusca</name>
    <dbReference type="NCBI Taxonomy" id="39272"/>
    <lineage>
        <taxon>Eukaryota</taxon>
        <taxon>Metazoa</taxon>
        <taxon>Ecdysozoa</taxon>
        <taxon>Arthropoda</taxon>
        <taxon>Hexapoda</taxon>
        <taxon>Collembola</taxon>
        <taxon>Symphypleona</taxon>
        <taxon>Sminthuridae</taxon>
        <taxon>Allacma</taxon>
    </lineage>
</organism>
<sequence>MTKTSYALIFWEKENAYSVIHRRKILSGLEGDCLVGKTVMVRWDKEDLPAMFISFGSKTDMKALEDDKVKDVNNASLIQGAEDSELPSASTIENPETTPENATDMSNITEGENGFALSVLCNDRSVALAQNSEDQKDEKIRSLEMQLAALEKRNSVLKKSFSSTPVEGDTKKKDIGGGFLEIEGYQRLHYQDLSFTTEDLRNCRI</sequence>
<evidence type="ECO:0000256" key="1">
    <source>
        <dbReference type="SAM" id="Coils"/>
    </source>
</evidence>
<protein>
    <submittedName>
        <fullName evidence="3">Uncharacterized protein</fullName>
    </submittedName>
</protein>
<dbReference type="EMBL" id="CAJVCH010561830">
    <property type="protein sequence ID" value="CAG7831749.1"/>
    <property type="molecule type" value="Genomic_DNA"/>
</dbReference>
<comment type="caution">
    <text evidence="3">The sequence shown here is derived from an EMBL/GenBank/DDBJ whole genome shotgun (WGS) entry which is preliminary data.</text>
</comment>
<accession>A0A8J2PS71</accession>
<evidence type="ECO:0000313" key="3">
    <source>
        <dbReference type="EMBL" id="CAG7831749.1"/>
    </source>
</evidence>
<gene>
    <name evidence="3" type="ORF">AFUS01_LOCUS41475</name>
</gene>
<dbReference type="Proteomes" id="UP000708208">
    <property type="component" value="Unassembled WGS sequence"/>
</dbReference>
<reference evidence="3" key="1">
    <citation type="submission" date="2021-06" db="EMBL/GenBank/DDBJ databases">
        <authorList>
            <person name="Hodson N. C."/>
            <person name="Mongue J. A."/>
            <person name="Jaron S. K."/>
        </authorList>
    </citation>
    <scope>NUCLEOTIDE SEQUENCE</scope>
</reference>
<keyword evidence="1" id="KW-0175">Coiled coil</keyword>
<dbReference type="AlphaFoldDB" id="A0A8J2PS71"/>
<name>A0A8J2PS71_9HEXA</name>
<evidence type="ECO:0000313" key="4">
    <source>
        <dbReference type="Proteomes" id="UP000708208"/>
    </source>
</evidence>
<feature type="coiled-coil region" evidence="1">
    <location>
        <begin position="133"/>
        <end position="160"/>
    </location>
</feature>
<feature type="compositionally biased region" description="Polar residues" evidence="2">
    <location>
        <begin position="87"/>
        <end position="103"/>
    </location>
</feature>